<protein>
    <recommendedName>
        <fullName evidence="2">YCII-related domain-containing protein</fullName>
    </recommendedName>
</protein>
<accession>A0A841LAQ5</accession>
<dbReference type="SUPFAM" id="SSF54909">
    <property type="entry name" value="Dimeric alpha+beta barrel"/>
    <property type="match status" value="1"/>
</dbReference>
<keyword evidence="4" id="KW-1185">Reference proteome</keyword>
<feature type="domain" description="YCII-related" evidence="2">
    <location>
        <begin position="1"/>
        <end position="114"/>
    </location>
</feature>
<dbReference type="RefSeq" id="WP_184196446.1">
    <property type="nucleotide sequence ID" value="NZ_BMOX01000118.1"/>
</dbReference>
<sequence>MRVMVLVKATPASETESMDPSWAAQMMAAMDRYNADLRAAGILVMAEGLKPSAHGQRVTIDGDSRTIVEGPFPDPETLVAGFWIWEVETMEEAMAWAMRCPNPMPTSSQIEVRPFY</sequence>
<reference evidence="3 4" key="1">
    <citation type="submission" date="2020-08" db="EMBL/GenBank/DDBJ databases">
        <title>Genomic Encyclopedia of Type Strains, Phase IV (KMG-IV): sequencing the most valuable type-strain genomes for metagenomic binning, comparative biology and taxonomic classification.</title>
        <authorList>
            <person name="Goeker M."/>
        </authorList>
    </citation>
    <scope>NUCLEOTIDE SEQUENCE [LARGE SCALE GENOMIC DNA]</scope>
    <source>
        <strain evidence="3 4">DSM 102189</strain>
    </source>
</reference>
<dbReference type="EMBL" id="JACIIV010000006">
    <property type="protein sequence ID" value="MBB6226895.1"/>
    <property type="molecule type" value="Genomic_DNA"/>
</dbReference>
<dbReference type="Proteomes" id="UP000538147">
    <property type="component" value="Unassembled WGS sequence"/>
</dbReference>
<dbReference type="Pfam" id="PF03795">
    <property type="entry name" value="YCII"/>
    <property type="match status" value="1"/>
</dbReference>
<proteinExistence type="inferred from homology"/>
<dbReference type="InterPro" id="IPR011008">
    <property type="entry name" value="Dimeric_a/b-barrel"/>
</dbReference>
<dbReference type="Gene3D" id="3.30.70.1060">
    <property type="entry name" value="Dimeric alpha+beta barrel"/>
    <property type="match status" value="1"/>
</dbReference>
<dbReference type="AlphaFoldDB" id="A0A841LAQ5"/>
<evidence type="ECO:0000313" key="3">
    <source>
        <dbReference type="EMBL" id="MBB6226895.1"/>
    </source>
</evidence>
<gene>
    <name evidence="3" type="ORF">FHS79_001057</name>
</gene>
<evidence type="ECO:0000259" key="2">
    <source>
        <dbReference type="Pfam" id="PF03795"/>
    </source>
</evidence>
<dbReference type="InterPro" id="IPR005545">
    <property type="entry name" value="YCII"/>
</dbReference>
<evidence type="ECO:0000313" key="4">
    <source>
        <dbReference type="Proteomes" id="UP000538147"/>
    </source>
</evidence>
<dbReference type="PANTHER" id="PTHR35174">
    <property type="entry name" value="BLL7171 PROTEIN-RELATED"/>
    <property type="match status" value="1"/>
</dbReference>
<comment type="caution">
    <text evidence="3">The sequence shown here is derived from an EMBL/GenBank/DDBJ whole genome shotgun (WGS) entry which is preliminary data.</text>
</comment>
<dbReference type="PANTHER" id="PTHR35174:SF4">
    <property type="entry name" value="BLL7163 PROTEIN"/>
    <property type="match status" value="1"/>
</dbReference>
<name>A0A841LAQ5_9SPHN</name>
<evidence type="ECO:0000256" key="1">
    <source>
        <dbReference type="ARBA" id="ARBA00007689"/>
    </source>
</evidence>
<organism evidence="3 4">
    <name type="scientific">Polymorphobacter multimanifer</name>
    <dbReference type="NCBI Taxonomy" id="1070431"/>
    <lineage>
        <taxon>Bacteria</taxon>
        <taxon>Pseudomonadati</taxon>
        <taxon>Pseudomonadota</taxon>
        <taxon>Alphaproteobacteria</taxon>
        <taxon>Sphingomonadales</taxon>
        <taxon>Sphingosinicellaceae</taxon>
        <taxon>Polymorphobacter</taxon>
    </lineage>
</organism>
<comment type="similarity">
    <text evidence="1">Belongs to the YciI family.</text>
</comment>